<proteinExistence type="predicted"/>
<organism evidence="1 2">
    <name type="scientific">Ajellomyces capsulatus</name>
    <name type="common">Darling's disease fungus</name>
    <name type="synonym">Histoplasma capsulatum</name>
    <dbReference type="NCBI Taxonomy" id="5037"/>
    <lineage>
        <taxon>Eukaryota</taxon>
        <taxon>Fungi</taxon>
        <taxon>Dikarya</taxon>
        <taxon>Ascomycota</taxon>
        <taxon>Pezizomycotina</taxon>
        <taxon>Eurotiomycetes</taxon>
        <taxon>Eurotiomycetidae</taxon>
        <taxon>Onygenales</taxon>
        <taxon>Ajellomycetaceae</taxon>
        <taxon>Histoplasma</taxon>
    </lineage>
</organism>
<sequence>MGGGKQNLYLHLRRWACYIFKGLRQLPDGLNTSSQRWLLVSAYYGKVAEVVETASVLKNLSTLQFVTARPRNAPPDIISQKQATTIIYP</sequence>
<gene>
    <name evidence="1" type="ORF">I7I52_05620</name>
</gene>
<evidence type="ECO:0000313" key="1">
    <source>
        <dbReference type="EMBL" id="KAG5294092.1"/>
    </source>
</evidence>
<comment type="caution">
    <text evidence="1">The sequence shown here is derived from an EMBL/GenBank/DDBJ whole genome shotgun (WGS) entry which is preliminary data.</text>
</comment>
<dbReference type="OrthoDB" id="10487823at2759"/>
<dbReference type="Proteomes" id="UP000670092">
    <property type="component" value="Unassembled WGS sequence"/>
</dbReference>
<dbReference type="EMBL" id="JAEVHI010000004">
    <property type="protein sequence ID" value="KAG5294092.1"/>
    <property type="molecule type" value="Genomic_DNA"/>
</dbReference>
<reference evidence="1 2" key="1">
    <citation type="submission" date="2021-01" db="EMBL/GenBank/DDBJ databases">
        <title>Chromosome-level genome assembly of a human fungal pathogen reveals clustering of transcriptionally co-regulated genes.</title>
        <authorList>
            <person name="Voorhies M."/>
            <person name="Cohen S."/>
            <person name="Shea T.P."/>
            <person name="Petrus S."/>
            <person name="Munoz J.F."/>
            <person name="Poplawski S."/>
            <person name="Goldman W.E."/>
            <person name="Michael T."/>
            <person name="Cuomo C.A."/>
            <person name="Sil A."/>
            <person name="Beyhan S."/>
        </authorList>
    </citation>
    <scope>NUCLEOTIDE SEQUENCE [LARGE SCALE GENOMIC DNA]</scope>
    <source>
        <strain evidence="1 2">G184AR</strain>
    </source>
</reference>
<protein>
    <submittedName>
        <fullName evidence="1">Uncharacterized protein</fullName>
    </submittedName>
</protein>
<dbReference type="VEuPathDB" id="FungiDB:I7I52_05620"/>
<dbReference type="AlphaFoldDB" id="A0A8H8CY73"/>
<accession>A0A8H8CY73</accession>
<evidence type="ECO:0000313" key="2">
    <source>
        <dbReference type="Proteomes" id="UP000670092"/>
    </source>
</evidence>
<name>A0A8H8CY73_AJECA</name>